<dbReference type="SUPFAM" id="SSF89392">
    <property type="entry name" value="Prokaryotic lipoproteins and lipoprotein localization factors"/>
    <property type="match status" value="1"/>
</dbReference>
<dbReference type="PROSITE" id="PS51257">
    <property type="entry name" value="PROKAR_LIPOPROTEIN"/>
    <property type="match status" value="1"/>
</dbReference>
<comment type="similarity">
    <text evidence="2">Belongs to the LppX/LprAFG lipoprotein family.</text>
</comment>
<keyword evidence="3" id="KW-1003">Cell membrane</keyword>
<accession>A0ABV6P4X5</accession>
<dbReference type="Pfam" id="PF07161">
    <property type="entry name" value="LppX_LprAFG"/>
    <property type="match status" value="1"/>
</dbReference>
<dbReference type="RefSeq" id="WP_377343409.1">
    <property type="nucleotide sequence ID" value="NZ_JBHLUE010000026.1"/>
</dbReference>
<feature type="chain" id="PRO_5046279537" evidence="4">
    <location>
        <begin position="25"/>
        <end position="277"/>
    </location>
</feature>
<evidence type="ECO:0000256" key="3">
    <source>
        <dbReference type="ARBA" id="ARBA00022475"/>
    </source>
</evidence>
<reference evidence="5 6" key="1">
    <citation type="submission" date="2024-09" db="EMBL/GenBank/DDBJ databases">
        <authorList>
            <person name="Sun Q."/>
            <person name="Mori K."/>
        </authorList>
    </citation>
    <scope>NUCLEOTIDE SEQUENCE [LARGE SCALE GENOMIC DNA]</scope>
    <source>
        <strain evidence="5 6">TBRC 2205</strain>
    </source>
</reference>
<evidence type="ECO:0000256" key="4">
    <source>
        <dbReference type="SAM" id="SignalP"/>
    </source>
</evidence>
<protein>
    <submittedName>
        <fullName evidence="5">LppX_LprAFG lipoprotein</fullName>
    </submittedName>
</protein>
<keyword evidence="6" id="KW-1185">Reference proteome</keyword>
<dbReference type="Gene3D" id="2.50.20.20">
    <property type="match status" value="1"/>
</dbReference>
<keyword evidence="4" id="KW-0732">Signal</keyword>
<sequence length="277" mass="29447">MSASKKAAVLAGVAVAALALGACAKPAGSGSAEAPKQQSVLALMAADATGSLHKSVETTGKSTSVTVTMTGTAAGQKLNMRGAVDLGDPHKMDMTLDDPKQGPTTVRMIGTAIYVQVPAAQRKSMNGKKWFKMDLGAENSAEMSRQFDDMDPAKGMKRLLDGKNVTVVGQETVDGVPTVHYTTTTSIDSYLGEVDGKVRKDAKAQLAKTGVKEVKIDAWVDEQYRPRQVHMLMGKQGDFTVRYTDYDKPVTVQTPPAGEVMDFATMMNQLKDLSAGN</sequence>
<keyword evidence="3" id="KW-0472">Membrane</keyword>
<evidence type="ECO:0000313" key="6">
    <source>
        <dbReference type="Proteomes" id="UP001589894"/>
    </source>
</evidence>
<dbReference type="EMBL" id="JBHLUE010000026">
    <property type="protein sequence ID" value="MFC0568011.1"/>
    <property type="molecule type" value="Genomic_DNA"/>
</dbReference>
<keyword evidence="5" id="KW-0449">Lipoprotein</keyword>
<name>A0ABV6P4X5_9ACTN</name>
<evidence type="ECO:0000256" key="1">
    <source>
        <dbReference type="ARBA" id="ARBA00004196"/>
    </source>
</evidence>
<evidence type="ECO:0000256" key="2">
    <source>
        <dbReference type="ARBA" id="ARBA00009194"/>
    </source>
</evidence>
<dbReference type="Proteomes" id="UP001589894">
    <property type="component" value="Unassembled WGS sequence"/>
</dbReference>
<dbReference type="InterPro" id="IPR029046">
    <property type="entry name" value="LolA/LolB/LppX"/>
</dbReference>
<comment type="caution">
    <text evidence="5">The sequence shown here is derived from an EMBL/GenBank/DDBJ whole genome shotgun (WGS) entry which is preliminary data.</text>
</comment>
<organism evidence="5 6">
    <name type="scientific">Plantactinospora siamensis</name>
    <dbReference type="NCBI Taxonomy" id="555372"/>
    <lineage>
        <taxon>Bacteria</taxon>
        <taxon>Bacillati</taxon>
        <taxon>Actinomycetota</taxon>
        <taxon>Actinomycetes</taxon>
        <taxon>Micromonosporales</taxon>
        <taxon>Micromonosporaceae</taxon>
        <taxon>Plantactinospora</taxon>
    </lineage>
</organism>
<feature type="signal peptide" evidence="4">
    <location>
        <begin position="1"/>
        <end position="24"/>
    </location>
</feature>
<dbReference type="InterPro" id="IPR009830">
    <property type="entry name" value="LppX/LprAFG"/>
</dbReference>
<comment type="subcellular location">
    <subcellularLocation>
        <location evidence="1">Cell envelope</location>
    </subcellularLocation>
</comment>
<proteinExistence type="inferred from homology"/>
<gene>
    <name evidence="5" type="ORF">ACFFHU_28185</name>
</gene>
<evidence type="ECO:0000313" key="5">
    <source>
        <dbReference type="EMBL" id="MFC0568011.1"/>
    </source>
</evidence>